<evidence type="ECO:0000313" key="2">
    <source>
        <dbReference type="Proteomes" id="UP001301728"/>
    </source>
</evidence>
<protein>
    <recommendedName>
        <fullName evidence="3">Sulfotransferase domain-containing protein</fullName>
    </recommendedName>
</protein>
<evidence type="ECO:0008006" key="3">
    <source>
        <dbReference type="Google" id="ProtNLM"/>
    </source>
</evidence>
<dbReference type="RefSeq" id="WP_323219679.1">
    <property type="nucleotide sequence ID" value="NZ_JAYGHT010000096.1"/>
</dbReference>
<dbReference type="EMBL" id="JAYGHT010000096">
    <property type="protein sequence ID" value="MEA5520802.1"/>
    <property type="molecule type" value="Genomic_DNA"/>
</dbReference>
<dbReference type="Gene3D" id="3.40.50.300">
    <property type="entry name" value="P-loop containing nucleotide triphosphate hydrolases"/>
    <property type="match status" value="1"/>
</dbReference>
<sequence>MVNNHLKGENIAMTSQLIVAAGMMRSGSTWLYNATRLVLSSSPTIKENLSCGWSGDWKDKLIPEKQYTLIKIHDFNPGIVERADVIVYSYRDVRDAMASALRIFGNPPSLESADYLIRMHEKWIEVADLVVPYDSILNEKNRVIEKLAQVCDIGSVNALAIVEEIDSLSYNSEGEKDDVHHKTNLFHPNHITDGGHGYWMNYLDRDLVKQIETKYQDWFERNGYPVSSGVGNKNTQ</sequence>
<proteinExistence type="predicted"/>
<organism evidence="1 2">
    <name type="scientific">Limnoraphis robusta CCNP1315</name>
    <dbReference type="NCBI Taxonomy" id="3110306"/>
    <lineage>
        <taxon>Bacteria</taxon>
        <taxon>Bacillati</taxon>
        <taxon>Cyanobacteriota</taxon>
        <taxon>Cyanophyceae</taxon>
        <taxon>Oscillatoriophycideae</taxon>
        <taxon>Oscillatoriales</taxon>
        <taxon>Sirenicapillariaceae</taxon>
        <taxon>Limnoraphis</taxon>
    </lineage>
</organism>
<dbReference type="InterPro" id="IPR027417">
    <property type="entry name" value="P-loop_NTPase"/>
</dbReference>
<reference evidence="1 2" key="1">
    <citation type="submission" date="2023-12" db="EMBL/GenBank/DDBJ databases">
        <title>Baltic Sea Cyanobacteria.</title>
        <authorList>
            <person name="Delbaje E."/>
            <person name="Fewer D.P."/>
            <person name="Shishido T.K."/>
        </authorList>
    </citation>
    <scope>NUCLEOTIDE SEQUENCE [LARGE SCALE GENOMIC DNA]</scope>
    <source>
        <strain evidence="1 2">CCNP 1315</strain>
    </source>
</reference>
<evidence type="ECO:0000313" key="1">
    <source>
        <dbReference type="EMBL" id="MEA5520802.1"/>
    </source>
</evidence>
<comment type="caution">
    <text evidence="1">The sequence shown here is derived from an EMBL/GenBank/DDBJ whole genome shotgun (WGS) entry which is preliminary data.</text>
</comment>
<name>A0ABU5U0T4_9CYAN</name>
<dbReference type="SUPFAM" id="SSF52540">
    <property type="entry name" value="P-loop containing nucleoside triphosphate hydrolases"/>
    <property type="match status" value="1"/>
</dbReference>
<gene>
    <name evidence="1" type="ORF">VB854_17815</name>
</gene>
<accession>A0ABU5U0T4</accession>
<keyword evidence="2" id="KW-1185">Reference proteome</keyword>
<dbReference type="Proteomes" id="UP001301728">
    <property type="component" value="Unassembled WGS sequence"/>
</dbReference>